<feature type="compositionally biased region" description="Basic and acidic residues" evidence="1">
    <location>
        <begin position="329"/>
        <end position="338"/>
    </location>
</feature>
<evidence type="ECO:0000313" key="2">
    <source>
        <dbReference type="EMBL" id="CEK52934.1"/>
    </source>
</evidence>
<feature type="compositionally biased region" description="Polar residues" evidence="1">
    <location>
        <begin position="216"/>
        <end position="229"/>
    </location>
</feature>
<accession>A0A0B6Y9W7</accession>
<evidence type="ECO:0000256" key="1">
    <source>
        <dbReference type="SAM" id="MobiDB-lite"/>
    </source>
</evidence>
<feature type="region of interest" description="Disordered" evidence="1">
    <location>
        <begin position="216"/>
        <end position="236"/>
    </location>
</feature>
<feature type="region of interest" description="Disordered" evidence="1">
    <location>
        <begin position="284"/>
        <end position="339"/>
    </location>
</feature>
<proteinExistence type="predicted"/>
<name>A0A0B6Y9W7_9EUPU</name>
<reference evidence="2" key="1">
    <citation type="submission" date="2014-12" db="EMBL/GenBank/DDBJ databases">
        <title>Insight into the proteome of Arion vulgaris.</title>
        <authorList>
            <person name="Aradska J."/>
            <person name="Bulat T."/>
            <person name="Smidak R."/>
            <person name="Sarate P."/>
            <person name="Gangsoo J."/>
            <person name="Sialana F."/>
            <person name="Bilban M."/>
            <person name="Lubec G."/>
        </authorList>
    </citation>
    <scope>NUCLEOTIDE SEQUENCE</scope>
    <source>
        <tissue evidence="2">Skin</tissue>
    </source>
</reference>
<protein>
    <submittedName>
        <fullName evidence="2">Uncharacterized protein</fullName>
    </submittedName>
</protein>
<gene>
    <name evidence="2" type="primary">ORF18510</name>
</gene>
<sequence>NTLIMHNTVPVSDKLKDTESQELSERLYLKKSESTNVATIVKKEIEHTVVEGYRSDNSSPDVIDGQSHARKHPKLKSLLQKRYFAGQESSVGNTDQPGYKSNGKVDETWDANKSMSSNLDLLASAADIHTVSARGTQEHRVQAIRRLQEESERQFQVNAAKRFQNNSLDKSVSSGRMPVLLKLMSSSSSSPVPEFNNHHNEIAGGQQNSRLITTSPETSQRVSPSTSFHESSHEKVFSRMEDKNATSFLSRERAQQLYQSHQNGYRPMLPQETVVHRIDLSSASNDVSSELGRKQTTGAATHSNPSWSNDIDRSTTTTRNHNTPNSRYQPHDHNHLDRYPNYSDNYIEPYHYHGSRIANIIAEELQKDDDCGHEKRNQISFVRTIPSDFLPSNTLESARSRSFSLPGTYKRTTSKESASSVSQILQLCNSGDRYYNRKEP</sequence>
<organism evidence="2">
    <name type="scientific">Arion vulgaris</name>
    <dbReference type="NCBI Taxonomy" id="1028688"/>
    <lineage>
        <taxon>Eukaryota</taxon>
        <taxon>Metazoa</taxon>
        <taxon>Spiralia</taxon>
        <taxon>Lophotrochozoa</taxon>
        <taxon>Mollusca</taxon>
        <taxon>Gastropoda</taxon>
        <taxon>Heterobranchia</taxon>
        <taxon>Euthyneura</taxon>
        <taxon>Panpulmonata</taxon>
        <taxon>Eupulmonata</taxon>
        <taxon>Stylommatophora</taxon>
        <taxon>Helicina</taxon>
        <taxon>Arionoidea</taxon>
        <taxon>Arionidae</taxon>
        <taxon>Arion</taxon>
    </lineage>
</organism>
<feature type="non-terminal residue" evidence="2">
    <location>
        <position position="1"/>
    </location>
</feature>
<dbReference type="EMBL" id="HACG01006069">
    <property type="protein sequence ID" value="CEK52934.1"/>
    <property type="molecule type" value="Transcribed_RNA"/>
</dbReference>
<feature type="non-terminal residue" evidence="2">
    <location>
        <position position="440"/>
    </location>
</feature>
<dbReference type="AlphaFoldDB" id="A0A0B6Y9W7"/>
<feature type="compositionally biased region" description="Polar residues" evidence="1">
    <location>
        <begin position="284"/>
        <end position="328"/>
    </location>
</feature>